<feature type="transmembrane region" description="Helical" evidence="10">
    <location>
        <begin position="109"/>
        <end position="130"/>
    </location>
</feature>
<dbReference type="GO" id="GO:0048038">
    <property type="term" value="F:quinone binding"/>
    <property type="evidence" value="ECO:0007669"/>
    <property type="project" value="UniProtKB-KW"/>
</dbReference>
<comment type="similarity">
    <text evidence="2">Belongs to the VKOR family.</text>
</comment>
<name>A0A542XJI7_SALAC</name>
<evidence type="ECO:0000256" key="8">
    <source>
        <dbReference type="ARBA" id="ARBA00023157"/>
    </source>
</evidence>
<evidence type="ECO:0000256" key="6">
    <source>
        <dbReference type="ARBA" id="ARBA00023002"/>
    </source>
</evidence>
<feature type="transmembrane region" description="Helical" evidence="10">
    <location>
        <begin position="22"/>
        <end position="41"/>
    </location>
</feature>
<gene>
    <name evidence="13" type="ORF">FB564_1098</name>
    <name evidence="12" type="ORF">Sar04_42340</name>
</gene>
<organism evidence="13 14">
    <name type="scientific">Salinispora arenicola</name>
    <dbReference type="NCBI Taxonomy" id="168697"/>
    <lineage>
        <taxon>Bacteria</taxon>
        <taxon>Bacillati</taxon>
        <taxon>Actinomycetota</taxon>
        <taxon>Actinomycetes</taxon>
        <taxon>Micromonosporales</taxon>
        <taxon>Micromonosporaceae</taxon>
        <taxon>Salinispora</taxon>
    </lineage>
</organism>
<dbReference type="RefSeq" id="WP_016810573.1">
    <property type="nucleotide sequence ID" value="NZ_BOQM01000042.1"/>
</dbReference>
<keyword evidence="8" id="KW-1015">Disulfide bond</keyword>
<evidence type="ECO:0000313" key="14">
    <source>
        <dbReference type="Proteomes" id="UP000315983"/>
    </source>
</evidence>
<dbReference type="CDD" id="cd12922">
    <property type="entry name" value="VKOR_5"/>
    <property type="match status" value="1"/>
</dbReference>
<comment type="subcellular location">
    <subcellularLocation>
        <location evidence="1">Membrane</location>
        <topology evidence="1">Multi-pass membrane protein</topology>
    </subcellularLocation>
</comment>
<feature type="transmembrane region" description="Helical" evidence="10">
    <location>
        <begin position="180"/>
        <end position="204"/>
    </location>
</feature>
<evidence type="ECO:0000256" key="9">
    <source>
        <dbReference type="ARBA" id="ARBA00023284"/>
    </source>
</evidence>
<dbReference type="EMBL" id="VFOL01000001">
    <property type="protein sequence ID" value="TQL36021.1"/>
    <property type="molecule type" value="Genomic_DNA"/>
</dbReference>
<keyword evidence="5 10" id="KW-1133">Transmembrane helix</keyword>
<evidence type="ECO:0000256" key="2">
    <source>
        <dbReference type="ARBA" id="ARBA00006214"/>
    </source>
</evidence>
<dbReference type="InterPro" id="IPR041714">
    <property type="entry name" value="VKOR_Actinobacteria"/>
</dbReference>
<dbReference type="GO" id="GO:0016491">
    <property type="term" value="F:oxidoreductase activity"/>
    <property type="evidence" value="ECO:0007669"/>
    <property type="project" value="UniProtKB-KW"/>
</dbReference>
<dbReference type="PANTHER" id="PTHR34573:SF1">
    <property type="entry name" value="VITAMIN K EPOXIDE REDUCTASE DOMAIN-CONTAINING PROTEIN"/>
    <property type="match status" value="1"/>
</dbReference>
<dbReference type="PANTHER" id="PTHR34573">
    <property type="entry name" value="VKC DOMAIN-CONTAINING PROTEIN"/>
    <property type="match status" value="1"/>
</dbReference>
<accession>A0A542XJI7</accession>
<evidence type="ECO:0000256" key="3">
    <source>
        <dbReference type="ARBA" id="ARBA00022692"/>
    </source>
</evidence>
<comment type="caution">
    <text evidence="13">The sequence shown here is derived from an EMBL/GenBank/DDBJ whole genome shotgun (WGS) entry which is preliminary data.</text>
</comment>
<reference evidence="13 14" key="1">
    <citation type="submission" date="2019-06" db="EMBL/GenBank/DDBJ databases">
        <title>Sequencing the genomes of 1000 actinobacteria strains.</title>
        <authorList>
            <person name="Klenk H.-P."/>
        </authorList>
    </citation>
    <scope>NUCLEOTIDE SEQUENCE [LARGE SCALE GENOMIC DNA]</scope>
    <source>
        <strain evidence="13 14">DSM 44819</strain>
    </source>
</reference>
<dbReference type="InterPro" id="IPR012932">
    <property type="entry name" value="VKOR"/>
</dbReference>
<dbReference type="Pfam" id="PF07884">
    <property type="entry name" value="VKOR"/>
    <property type="match status" value="1"/>
</dbReference>
<keyword evidence="15" id="KW-1185">Reference proteome</keyword>
<sequence>MTSATAVRPATAPADGRFLNTVTAWVLTVGGAVGLLAATILTVEKINLLADPGYVPTCSINPILSCGSVMSTAQAEVFGIPNPLLGIAGFAAVTTMGAALLAGAQFPRWWWLALQGGVILGVAFVHWLIYQSLYNIGALCPYCMVVWAVTMPIFLYTTLRTLRDSATMLPRTVRAGAERVARYHSLVLVVWYAVIVAAILHRFWDYWSTLA</sequence>
<dbReference type="SMART" id="SM00756">
    <property type="entry name" value="VKc"/>
    <property type="match status" value="1"/>
</dbReference>
<evidence type="ECO:0000256" key="10">
    <source>
        <dbReference type="SAM" id="Phobius"/>
    </source>
</evidence>
<keyword evidence="4" id="KW-0874">Quinone</keyword>
<dbReference type="InterPro" id="IPR038354">
    <property type="entry name" value="VKOR_sf"/>
</dbReference>
<keyword evidence="9" id="KW-0676">Redox-active center</keyword>
<dbReference type="AlphaFoldDB" id="A0A542XJI7"/>
<evidence type="ECO:0000259" key="11">
    <source>
        <dbReference type="SMART" id="SM00756"/>
    </source>
</evidence>
<evidence type="ECO:0000256" key="5">
    <source>
        <dbReference type="ARBA" id="ARBA00022989"/>
    </source>
</evidence>
<evidence type="ECO:0000313" key="15">
    <source>
        <dbReference type="Proteomes" id="UP000677457"/>
    </source>
</evidence>
<evidence type="ECO:0000313" key="13">
    <source>
        <dbReference type="EMBL" id="TQL36021.1"/>
    </source>
</evidence>
<dbReference type="Proteomes" id="UP000315983">
    <property type="component" value="Unassembled WGS sequence"/>
</dbReference>
<feature type="transmembrane region" description="Helical" evidence="10">
    <location>
        <begin position="84"/>
        <end position="102"/>
    </location>
</feature>
<dbReference type="EMBL" id="BOQM01000042">
    <property type="protein sequence ID" value="GIM87498.1"/>
    <property type="molecule type" value="Genomic_DNA"/>
</dbReference>
<dbReference type="GeneID" id="93770416"/>
<dbReference type="GO" id="GO:0016020">
    <property type="term" value="C:membrane"/>
    <property type="evidence" value="ECO:0007669"/>
    <property type="project" value="UniProtKB-SubCell"/>
</dbReference>
<evidence type="ECO:0000256" key="1">
    <source>
        <dbReference type="ARBA" id="ARBA00004141"/>
    </source>
</evidence>
<evidence type="ECO:0000256" key="7">
    <source>
        <dbReference type="ARBA" id="ARBA00023136"/>
    </source>
</evidence>
<keyword evidence="7 10" id="KW-0472">Membrane</keyword>
<feature type="domain" description="Vitamin K epoxide reductase" evidence="11">
    <location>
        <begin position="20"/>
        <end position="161"/>
    </location>
</feature>
<protein>
    <submittedName>
        <fullName evidence="13">Putative membrane protein</fullName>
    </submittedName>
</protein>
<feature type="transmembrane region" description="Helical" evidence="10">
    <location>
        <begin position="136"/>
        <end position="159"/>
    </location>
</feature>
<dbReference type="Proteomes" id="UP000677457">
    <property type="component" value="Unassembled WGS sequence"/>
</dbReference>
<reference evidence="12 15" key="2">
    <citation type="submission" date="2021-03" db="EMBL/GenBank/DDBJ databases">
        <title>Whole genome shotgun sequence of Salinispora arenicola NBRC 105043.</title>
        <authorList>
            <person name="Komaki H."/>
            <person name="Tamura T."/>
        </authorList>
    </citation>
    <scope>NUCLEOTIDE SEQUENCE [LARGE SCALE GENOMIC DNA]</scope>
    <source>
        <strain evidence="12 15">NBRC 105043</strain>
    </source>
</reference>
<keyword evidence="6" id="KW-0560">Oxidoreductase</keyword>
<evidence type="ECO:0000313" key="12">
    <source>
        <dbReference type="EMBL" id="GIM87498.1"/>
    </source>
</evidence>
<evidence type="ECO:0000256" key="4">
    <source>
        <dbReference type="ARBA" id="ARBA00022719"/>
    </source>
</evidence>
<proteinExistence type="inferred from homology"/>
<dbReference type="Gene3D" id="1.20.1440.130">
    <property type="entry name" value="VKOR domain"/>
    <property type="match status" value="1"/>
</dbReference>
<keyword evidence="3 10" id="KW-0812">Transmembrane</keyword>